<dbReference type="AlphaFoldDB" id="A0AAD5NJ05"/>
<name>A0AAD5NJ05_ACENE</name>
<dbReference type="EMBL" id="JAJSOW010000106">
    <property type="protein sequence ID" value="KAI9160528.1"/>
    <property type="molecule type" value="Genomic_DNA"/>
</dbReference>
<keyword evidence="2" id="KW-1185">Reference proteome</keyword>
<organism evidence="1 2">
    <name type="scientific">Acer negundo</name>
    <name type="common">Box elder</name>
    <dbReference type="NCBI Taxonomy" id="4023"/>
    <lineage>
        <taxon>Eukaryota</taxon>
        <taxon>Viridiplantae</taxon>
        <taxon>Streptophyta</taxon>
        <taxon>Embryophyta</taxon>
        <taxon>Tracheophyta</taxon>
        <taxon>Spermatophyta</taxon>
        <taxon>Magnoliopsida</taxon>
        <taxon>eudicotyledons</taxon>
        <taxon>Gunneridae</taxon>
        <taxon>Pentapetalae</taxon>
        <taxon>rosids</taxon>
        <taxon>malvids</taxon>
        <taxon>Sapindales</taxon>
        <taxon>Sapindaceae</taxon>
        <taxon>Hippocastanoideae</taxon>
        <taxon>Acereae</taxon>
        <taxon>Acer</taxon>
    </lineage>
</organism>
<evidence type="ECO:0000313" key="1">
    <source>
        <dbReference type="EMBL" id="KAI9160528.1"/>
    </source>
</evidence>
<protein>
    <submittedName>
        <fullName evidence="1">Uncharacterized protein</fullName>
    </submittedName>
</protein>
<proteinExistence type="predicted"/>
<gene>
    <name evidence="1" type="ORF">LWI28_009005</name>
</gene>
<evidence type="ECO:0000313" key="2">
    <source>
        <dbReference type="Proteomes" id="UP001064489"/>
    </source>
</evidence>
<comment type="caution">
    <text evidence="1">The sequence shown here is derived from an EMBL/GenBank/DDBJ whole genome shotgun (WGS) entry which is preliminary data.</text>
</comment>
<reference evidence="1" key="2">
    <citation type="submission" date="2023-02" db="EMBL/GenBank/DDBJ databases">
        <authorList>
            <person name="Swenson N.G."/>
            <person name="Wegrzyn J.L."/>
            <person name="Mcevoy S.L."/>
        </authorList>
    </citation>
    <scope>NUCLEOTIDE SEQUENCE</scope>
    <source>
        <strain evidence="1">91603</strain>
        <tissue evidence="1">Leaf</tissue>
    </source>
</reference>
<dbReference type="Proteomes" id="UP001064489">
    <property type="component" value="Chromosome 2"/>
</dbReference>
<reference evidence="1" key="1">
    <citation type="journal article" date="2022" name="Plant J.">
        <title>Strategies of tolerance reflected in two North American maple genomes.</title>
        <authorList>
            <person name="McEvoy S.L."/>
            <person name="Sezen U.U."/>
            <person name="Trouern-Trend A."/>
            <person name="McMahon S.M."/>
            <person name="Schaberg P.G."/>
            <person name="Yang J."/>
            <person name="Wegrzyn J.L."/>
            <person name="Swenson N.G."/>
        </authorList>
    </citation>
    <scope>NUCLEOTIDE SEQUENCE</scope>
    <source>
        <strain evidence="1">91603</strain>
    </source>
</reference>
<sequence length="132" mass="14554">MANKKESCSASKQSLGHKWKAPGPGTYKIYTDAALDFGKKTSGVGVIIRDWKGNVNGIWIAQLHPIGIQSEQMGIFKSKDLLVCFSSVAHRRSVIFLRSSSIARRLPALINGRVLLKKIASRFSRVVELDLS</sequence>
<accession>A0AAD5NJ05</accession>